<sequence>MNYSEQESVLIVGDYQTLEMRAVLDSLNEICSEARLFHSKKINTISEELEAPALIIICQNWPDEFDSDELGGLISRFPISRFICCYGVWCESDGRTRTEWPLSVRVPARSAHVRIRQEWDIVHGKAIVLPLTAGRDEVFQSETFFEQFRLDIDGVSPLIKLNSGDCYYKAMLEELIVSWGGKIAKEDQNDNVELLIIDLDPWELVMDELIVQDSLPKMIGVMGLAHPETVMAANQHGIKMVVCKVGPEQSLFQAITRVLKIKTTPQAVN</sequence>
<dbReference type="KEGG" id="gaw:V144x_33990"/>
<dbReference type="AlphaFoldDB" id="A0A517VY35"/>
<proteinExistence type="predicted"/>
<dbReference type="Proteomes" id="UP000318704">
    <property type="component" value="Chromosome"/>
</dbReference>
<evidence type="ECO:0000313" key="1">
    <source>
        <dbReference type="EMBL" id="QDT97916.1"/>
    </source>
</evidence>
<dbReference type="RefSeq" id="WP_144986202.1">
    <property type="nucleotide sequence ID" value="NZ_CP037920.1"/>
</dbReference>
<name>A0A517VY35_9PLAN</name>
<organism evidence="1 2">
    <name type="scientific">Gimesia aquarii</name>
    <dbReference type="NCBI Taxonomy" id="2527964"/>
    <lineage>
        <taxon>Bacteria</taxon>
        <taxon>Pseudomonadati</taxon>
        <taxon>Planctomycetota</taxon>
        <taxon>Planctomycetia</taxon>
        <taxon>Planctomycetales</taxon>
        <taxon>Planctomycetaceae</taxon>
        <taxon>Gimesia</taxon>
    </lineage>
</organism>
<protein>
    <submittedName>
        <fullName evidence="1">Uncharacterized protein</fullName>
    </submittedName>
</protein>
<dbReference type="EMBL" id="CP037920">
    <property type="protein sequence ID" value="QDT97916.1"/>
    <property type="molecule type" value="Genomic_DNA"/>
</dbReference>
<reference evidence="1 2" key="1">
    <citation type="submission" date="2019-03" db="EMBL/GenBank/DDBJ databases">
        <title>Deep-cultivation of Planctomycetes and their phenomic and genomic characterization uncovers novel biology.</title>
        <authorList>
            <person name="Wiegand S."/>
            <person name="Jogler M."/>
            <person name="Boedeker C."/>
            <person name="Pinto D."/>
            <person name="Vollmers J."/>
            <person name="Rivas-Marin E."/>
            <person name="Kohn T."/>
            <person name="Peeters S.H."/>
            <person name="Heuer A."/>
            <person name="Rast P."/>
            <person name="Oberbeckmann S."/>
            <person name="Bunk B."/>
            <person name="Jeske O."/>
            <person name="Meyerdierks A."/>
            <person name="Storesund J.E."/>
            <person name="Kallscheuer N."/>
            <person name="Luecker S."/>
            <person name="Lage O.M."/>
            <person name="Pohl T."/>
            <person name="Merkel B.J."/>
            <person name="Hornburger P."/>
            <person name="Mueller R.-W."/>
            <person name="Bruemmer F."/>
            <person name="Labrenz M."/>
            <person name="Spormann A.M."/>
            <person name="Op den Camp H."/>
            <person name="Overmann J."/>
            <person name="Amann R."/>
            <person name="Jetten M.S.M."/>
            <person name="Mascher T."/>
            <person name="Medema M.H."/>
            <person name="Devos D.P."/>
            <person name="Kaster A.-K."/>
            <person name="Ovreas L."/>
            <person name="Rohde M."/>
            <person name="Galperin M.Y."/>
            <person name="Jogler C."/>
        </authorList>
    </citation>
    <scope>NUCLEOTIDE SEQUENCE [LARGE SCALE GENOMIC DNA]</scope>
    <source>
        <strain evidence="1 2">V144</strain>
    </source>
</reference>
<evidence type="ECO:0000313" key="2">
    <source>
        <dbReference type="Proteomes" id="UP000318704"/>
    </source>
</evidence>
<accession>A0A517VY35</accession>
<gene>
    <name evidence="1" type="ORF">V144x_33990</name>
</gene>